<organism evidence="1 2">
    <name type="scientific">Melastoma candidum</name>
    <dbReference type="NCBI Taxonomy" id="119954"/>
    <lineage>
        <taxon>Eukaryota</taxon>
        <taxon>Viridiplantae</taxon>
        <taxon>Streptophyta</taxon>
        <taxon>Embryophyta</taxon>
        <taxon>Tracheophyta</taxon>
        <taxon>Spermatophyta</taxon>
        <taxon>Magnoliopsida</taxon>
        <taxon>eudicotyledons</taxon>
        <taxon>Gunneridae</taxon>
        <taxon>Pentapetalae</taxon>
        <taxon>rosids</taxon>
        <taxon>malvids</taxon>
        <taxon>Myrtales</taxon>
        <taxon>Melastomataceae</taxon>
        <taxon>Melastomatoideae</taxon>
        <taxon>Melastomateae</taxon>
        <taxon>Melastoma</taxon>
    </lineage>
</organism>
<proteinExistence type="predicted"/>
<comment type="caution">
    <text evidence="1">The sequence shown here is derived from an EMBL/GenBank/DDBJ whole genome shotgun (WGS) entry which is preliminary data.</text>
</comment>
<dbReference type="EMBL" id="CM042882">
    <property type="protein sequence ID" value="KAI4379588.1"/>
    <property type="molecule type" value="Genomic_DNA"/>
</dbReference>
<gene>
    <name evidence="1" type="ORF">MLD38_005866</name>
</gene>
<keyword evidence="2" id="KW-1185">Reference proteome</keyword>
<reference evidence="2" key="1">
    <citation type="journal article" date="2023" name="Front. Plant Sci.">
        <title>Chromosomal-level genome assembly of Melastoma candidum provides insights into trichome evolution.</title>
        <authorList>
            <person name="Zhong Y."/>
            <person name="Wu W."/>
            <person name="Sun C."/>
            <person name="Zou P."/>
            <person name="Liu Y."/>
            <person name="Dai S."/>
            <person name="Zhou R."/>
        </authorList>
    </citation>
    <scope>NUCLEOTIDE SEQUENCE [LARGE SCALE GENOMIC DNA]</scope>
</reference>
<evidence type="ECO:0000313" key="2">
    <source>
        <dbReference type="Proteomes" id="UP001057402"/>
    </source>
</evidence>
<name>A0ACB9RKT3_9MYRT</name>
<protein>
    <submittedName>
        <fullName evidence="1">Uncharacterized protein</fullName>
    </submittedName>
</protein>
<sequence>MDDDVVQRVIELERDLNEVLLVVEESGQHCRPDAWSIGIPTKKAVKVMVVVILGEGFEAAAGGGTHRGDRGRGKGKEERLVKQEEGREGNGGSGR</sequence>
<accession>A0ACB9RKT3</accession>
<dbReference type="Proteomes" id="UP001057402">
    <property type="component" value="Chromosome 3"/>
</dbReference>
<evidence type="ECO:0000313" key="1">
    <source>
        <dbReference type="EMBL" id="KAI4379588.1"/>
    </source>
</evidence>